<evidence type="ECO:0000313" key="1">
    <source>
        <dbReference type="EMBL" id="XBH22895.1"/>
    </source>
</evidence>
<name>A0AAU7E0K1_9MICO</name>
<dbReference type="EMBL" id="CP146203">
    <property type="protein sequence ID" value="XBH22895.1"/>
    <property type="molecule type" value="Genomic_DNA"/>
</dbReference>
<dbReference type="AlphaFoldDB" id="A0AAU7E0K1"/>
<organism evidence="1">
    <name type="scientific">Jonesiaceae bacterium BS-20</name>
    <dbReference type="NCBI Taxonomy" id="3120821"/>
    <lineage>
        <taxon>Bacteria</taxon>
        <taxon>Bacillati</taxon>
        <taxon>Actinomycetota</taxon>
        <taxon>Actinomycetes</taxon>
        <taxon>Micrococcales</taxon>
        <taxon>Jonesiaceae</taxon>
    </lineage>
</organism>
<sequence length="239" mass="26026">MSSSALRTRQFYATNASSYEQRAVRLGMQGEQLTEAQWVEAVACQVEADVNRVMARVWAKVSSRLGDPAAEFFATMAQLMERVAPLAVAEDVSVVTAFAQLRDAWTDALDPHNVLVTFGALNHFADAPAIDFTLVASQLTHGATVNDWVDGVRASAVEPGTYDAVVSALWVYLTSVSQATGDEALARVQMRMNMITGEVRSADLTELLGRTELVLGPVEWTRFCLVLQDFGFTLSFAPS</sequence>
<reference evidence="1" key="1">
    <citation type="submission" date="2024-02" db="EMBL/GenBank/DDBJ databases">
        <title>Tomenella chthoni gen. nov. sp. nov., a member of the family Jonesiaceae isolated from bat guano.</title>
        <authorList>
            <person name="Miller S.L."/>
            <person name="King J."/>
            <person name="Sankaranarayanan K."/>
            <person name="Lawson P.A."/>
        </authorList>
    </citation>
    <scope>NUCLEOTIDE SEQUENCE</scope>
    <source>
        <strain evidence="1">BS-20</strain>
    </source>
</reference>
<gene>
    <name evidence="1" type="ORF">V5R04_06690</name>
</gene>
<proteinExistence type="predicted"/>
<accession>A0AAU7E0K1</accession>
<protein>
    <submittedName>
        <fullName evidence="1">Uncharacterized protein</fullName>
    </submittedName>
</protein>